<proteinExistence type="predicted"/>
<evidence type="ECO:0000313" key="4">
    <source>
        <dbReference type="Proteomes" id="UP000321479"/>
    </source>
</evidence>
<evidence type="ECO:0000256" key="1">
    <source>
        <dbReference type="SAM" id="SignalP"/>
    </source>
</evidence>
<feature type="signal peptide" evidence="1">
    <location>
        <begin position="1"/>
        <end position="24"/>
    </location>
</feature>
<organism evidence="3 4">
    <name type="scientific">Mucilaginibacter ginsenosidivorans</name>
    <dbReference type="NCBI Taxonomy" id="398053"/>
    <lineage>
        <taxon>Bacteria</taxon>
        <taxon>Pseudomonadati</taxon>
        <taxon>Bacteroidota</taxon>
        <taxon>Sphingobacteriia</taxon>
        <taxon>Sphingobacteriales</taxon>
        <taxon>Sphingobacteriaceae</taxon>
        <taxon>Mucilaginibacter</taxon>
    </lineage>
</organism>
<dbReference type="InterPro" id="IPR021255">
    <property type="entry name" value="DUF2807"/>
</dbReference>
<dbReference type="EMBL" id="CP042436">
    <property type="protein sequence ID" value="QEC63622.1"/>
    <property type="molecule type" value="Genomic_DNA"/>
</dbReference>
<name>A0A5B8UXE8_9SPHI</name>
<dbReference type="AlphaFoldDB" id="A0A5B8UXE8"/>
<keyword evidence="1" id="KW-0732">Signal</keyword>
<dbReference type="RefSeq" id="WP_147032197.1">
    <property type="nucleotide sequence ID" value="NZ_CP042436.1"/>
</dbReference>
<dbReference type="OrthoDB" id="796727at2"/>
<feature type="chain" id="PRO_5022779652" description="Putative auto-transporter adhesin head GIN domain-containing protein" evidence="1">
    <location>
        <begin position="25"/>
        <end position="200"/>
    </location>
</feature>
<keyword evidence="4" id="KW-1185">Reference proteome</keyword>
<protein>
    <recommendedName>
        <fullName evidence="2">Putative auto-transporter adhesin head GIN domain-containing protein</fullName>
    </recommendedName>
</protein>
<dbReference type="Gene3D" id="2.160.20.120">
    <property type="match status" value="1"/>
</dbReference>
<dbReference type="KEGG" id="mgin:FRZ54_13895"/>
<feature type="domain" description="Putative auto-transporter adhesin head GIN" evidence="2">
    <location>
        <begin position="42"/>
        <end position="181"/>
    </location>
</feature>
<reference evidence="3 4" key="1">
    <citation type="journal article" date="2017" name="Curr. Microbiol.">
        <title>Mucilaginibacter ginsenosidivorans sp. nov., Isolated from Soil of Ginseng Field.</title>
        <authorList>
            <person name="Kim M.M."/>
            <person name="Siddiqi M.Z."/>
            <person name="Im W.T."/>
        </authorList>
    </citation>
    <scope>NUCLEOTIDE SEQUENCE [LARGE SCALE GENOMIC DNA]</scope>
    <source>
        <strain evidence="3 4">Gsoil 3017</strain>
    </source>
</reference>
<gene>
    <name evidence="3" type="ORF">FRZ54_13895</name>
</gene>
<dbReference type="Proteomes" id="UP000321479">
    <property type="component" value="Chromosome"/>
</dbReference>
<accession>A0A5B8UXE8</accession>
<dbReference type="Pfam" id="PF10988">
    <property type="entry name" value="DUF2807"/>
    <property type="match status" value="1"/>
</dbReference>
<evidence type="ECO:0000259" key="2">
    <source>
        <dbReference type="Pfam" id="PF10988"/>
    </source>
</evidence>
<sequence length="200" mass="21742">MKTSILTLTIALLALSGVSQRAGAAAFDKDAVTTLTQVGPINKIEVHGNVELYVSYATTDQVKVYNNYYAESAMVQGQDGVLRIASYKDQKLVVWVSAVNLQKLSVYDDAVVRSFGKLSALGLDVNLYDRASAQLNLDVFAVSFKLNGRAKADLSGSAYSANLRCEYSATLNYAMLDSEHLVKKVNPDYLNTEKGLVSIQ</sequence>
<evidence type="ECO:0000313" key="3">
    <source>
        <dbReference type="EMBL" id="QEC63622.1"/>
    </source>
</evidence>